<feature type="non-terminal residue" evidence="2">
    <location>
        <position position="1"/>
    </location>
</feature>
<keyword evidence="4" id="KW-1185">Reference proteome</keyword>
<feature type="region of interest" description="Disordered" evidence="1">
    <location>
        <begin position="1"/>
        <end position="29"/>
    </location>
</feature>
<dbReference type="Proteomes" id="UP000499080">
    <property type="component" value="Unassembled WGS sequence"/>
</dbReference>
<gene>
    <name evidence="2" type="ORF">AVEN_61091_1</name>
    <name evidence="3" type="ORF">AVEN_91764_1</name>
</gene>
<evidence type="ECO:0000256" key="1">
    <source>
        <dbReference type="SAM" id="MobiDB-lite"/>
    </source>
</evidence>
<organism evidence="2 4">
    <name type="scientific">Araneus ventricosus</name>
    <name type="common">Orbweaver spider</name>
    <name type="synonym">Epeira ventricosa</name>
    <dbReference type="NCBI Taxonomy" id="182803"/>
    <lineage>
        <taxon>Eukaryota</taxon>
        <taxon>Metazoa</taxon>
        <taxon>Ecdysozoa</taxon>
        <taxon>Arthropoda</taxon>
        <taxon>Chelicerata</taxon>
        <taxon>Arachnida</taxon>
        <taxon>Araneae</taxon>
        <taxon>Araneomorphae</taxon>
        <taxon>Entelegynae</taxon>
        <taxon>Araneoidea</taxon>
        <taxon>Araneidae</taxon>
        <taxon>Araneus</taxon>
    </lineage>
</organism>
<reference evidence="2 4" key="1">
    <citation type="journal article" date="2019" name="Sci. Rep.">
        <title>Orb-weaving spider Araneus ventricosus genome elucidates the spidroin gene catalogue.</title>
        <authorList>
            <person name="Kono N."/>
            <person name="Nakamura H."/>
            <person name="Ohtoshi R."/>
            <person name="Moran D.A.P."/>
            <person name="Shinohara A."/>
            <person name="Yoshida Y."/>
            <person name="Fujiwara M."/>
            <person name="Mori M."/>
            <person name="Tomita M."/>
            <person name="Arakawa K."/>
        </authorList>
    </citation>
    <scope>NUCLEOTIDE SEQUENCE [LARGE SCALE GENOMIC DNA]</scope>
</reference>
<evidence type="ECO:0000313" key="3">
    <source>
        <dbReference type="EMBL" id="GBM18214.1"/>
    </source>
</evidence>
<accession>A0A4Y2DRG5</accession>
<dbReference type="EMBL" id="BGPR01167334">
    <property type="protein sequence ID" value="GBM18205.1"/>
    <property type="molecule type" value="Genomic_DNA"/>
</dbReference>
<evidence type="ECO:0000313" key="2">
    <source>
        <dbReference type="EMBL" id="GBM18205.1"/>
    </source>
</evidence>
<proteinExistence type="predicted"/>
<protein>
    <submittedName>
        <fullName evidence="2">Uncharacterized protein</fullName>
    </submittedName>
</protein>
<comment type="caution">
    <text evidence="2">The sequence shown here is derived from an EMBL/GenBank/DDBJ whole genome shotgun (WGS) entry which is preliminary data.</text>
</comment>
<sequence length="129" mass="14406">VSLSHHPDLLQGNRVHLNDRPPRQQSGTVVPVQQPSFRGAQAVTHRFFGVQPVIGVGPKILTTVMCHRVDESQITYTAASHPRTRGVPPPMGSRQWYIMPVILLGHHDAYLFMALTYATLIYGNRDDTI</sequence>
<dbReference type="EMBL" id="BGPR01167339">
    <property type="protein sequence ID" value="GBM18214.1"/>
    <property type="molecule type" value="Genomic_DNA"/>
</dbReference>
<dbReference type="AlphaFoldDB" id="A0A4Y2DRG5"/>
<evidence type="ECO:0000313" key="4">
    <source>
        <dbReference type="Proteomes" id="UP000499080"/>
    </source>
</evidence>
<name>A0A4Y2DRG5_ARAVE</name>